<dbReference type="Pfam" id="PF01546">
    <property type="entry name" value="Peptidase_M20"/>
    <property type="match status" value="1"/>
</dbReference>
<dbReference type="GO" id="GO:0004180">
    <property type="term" value="F:carboxypeptidase activity"/>
    <property type="evidence" value="ECO:0007669"/>
    <property type="project" value="UniProtKB-KW"/>
</dbReference>
<keyword evidence="3 8" id="KW-0378">Hydrolase</keyword>
<keyword evidence="5" id="KW-0170">Cobalt</keyword>
<dbReference type="PROSITE" id="PS00758">
    <property type="entry name" value="ARGE_DAPE_CPG2_1"/>
    <property type="match status" value="1"/>
</dbReference>
<evidence type="ECO:0000259" key="7">
    <source>
        <dbReference type="Pfam" id="PF07687"/>
    </source>
</evidence>
<keyword evidence="8" id="KW-0645">Protease</keyword>
<dbReference type="Gene3D" id="3.40.630.10">
    <property type="entry name" value="Zn peptidases"/>
    <property type="match status" value="1"/>
</dbReference>
<dbReference type="GO" id="GO:0046872">
    <property type="term" value="F:metal ion binding"/>
    <property type="evidence" value="ECO:0007669"/>
    <property type="project" value="UniProtKB-KW"/>
</dbReference>
<evidence type="ECO:0000256" key="1">
    <source>
        <dbReference type="ARBA" id="ARBA00001947"/>
    </source>
</evidence>
<organism evidence="8 9">
    <name type="scientific">Simiduia aestuariiviva</name>
    <dbReference type="NCBI Taxonomy" id="1510459"/>
    <lineage>
        <taxon>Bacteria</taxon>
        <taxon>Pseudomonadati</taxon>
        <taxon>Pseudomonadota</taxon>
        <taxon>Gammaproteobacteria</taxon>
        <taxon>Cellvibrionales</taxon>
        <taxon>Cellvibrionaceae</taxon>
        <taxon>Simiduia</taxon>
    </lineage>
</organism>
<feature type="signal peptide" evidence="6">
    <location>
        <begin position="1"/>
        <end position="17"/>
    </location>
</feature>
<evidence type="ECO:0000256" key="5">
    <source>
        <dbReference type="ARBA" id="ARBA00023285"/>
    </source>
</evidence>
<dbReference type="SUPFAM" id="SSF53187">
    <property type="entry name" value="Zn-dependent exopeptidases"/>
    <property type="match status" value="1"/>
</dbReference>
<dbReference type="InterPro" id="IPR036264">
    <property type="entry name" value="Bact_exopeptidase_dim_dom"/>
</dbReference>
<comment type="caution">
    <text evidence="8">The sequence shown here is derived from an EMBL/GenBank/DDBJ whole genome shotgun (WGS) entry which is preliminary data.</text>
</comment>
<evidence type="ECO:0000256" key="3">
    <source>
        <dbReference type="ARBA" id="ARBA00022801"/>
    </source>
</evidence>
<name>A0A839UQX8_9GAMM</name>
<dbReference type="EMBL" id="JACHXZ010000003">
    <property type="protein sequence ID" value="MBB3168910.1"/>
    <property type="molecule type" value="Genomic_DNA"/>
</dbReference>
<gene>
    <name evidence="8" type="ORF">FHS30_002118</name>
</gene>
<keyword evidence="6" id="KW-0732">Signal</keyword>
<dbReference type="SUPFAM" id="SSF55031">
    <property type="entry name" value="Bacterial exopeptidase dimerisation domain"/>
    <property type="match status" value="1"/>
</dbReference>
<reference evidence="8 9" key="1">
    <citation type="submission" date="2020-08" db="EMBL/GenBank/DDBJ databases">
        <title>Genomic Encyclopedia of Type Strains, Phase III (KMG-III): the genomes of soil and plant-associated and newly described type strains.</title>
        <authorList>
            <person name="Whitman W."/>
        </authorList>
    </citation>
    <scope>NUCLEOTIDE SEQUENCE [LARGE SCALE GENOMIC DNA]</scope>
    <source>
        <strain evidence="8 9">CECT 8571</strain>
    </source>
</reference>
<keyword evidence="8" id="KW-0121">Carboxypeptidase</keyword>
<protein>
    <submittedName>
        <fullName evidence="8">Glutamate carboxypeptidase</fullName>
        <ecNumber evidence="8">3.4.17.11</ecNumber>
    </submittedName>
</protein>
<keyword evidence="4" id="KW-0862">Zinc</keyword>
<keyword evidence="9" id="KW-1185">Reference proteome</keyword>
<accession>A0A839UQX8</accession>
<evidence type="ECO:0000256" key="6">
    <source>
        <dbReference type="SAM" id="SignalP"/>
    </source>
</evidence>
<dbReference type="EC" id="3.4.17.11" evidence="8"/>
<proteinExistence type="predicted"/>
<dbReference type="InterPro" id="IPR011650">
    <property type="entry name" value="Peptidase_M20_dimer"/>
</dbReference>
<feature type="chain" id="PRO_5032584714" evidence="6">
    <location>
        <begin position="18"/>
        <end position="431"/>
    </location>
</feature>
<dbReference type="RefSeq" id="WP_183910421.1">
    <property type="nucleotide sequence ID" value="NZ_JACHXZ010000003.1"/>
</dbReference>
<dbReference type="InterPro" id="IPR002933">
    <property type="entry name" value="Peptidase_M20"/>
</dbReference>
<evidence type="ECO:0000313" key="8">
    <source>
        <dbReference type="EMBL" id="MBB3168910.1"/>
    </source>
</evidence>
<feature type="domain" description="Peptidase M20 dimerisation" evidence="7">
    <location>
        <begin position="208"/>
        <end position="321"/>
    </location>
</feature>
<dbReference type="PANTHER" id="PTHR43808">
    <property type="entry name" value="ACETYLORNITHINE DEACETYLASE"/>
    <property type="match status" value="1"/>
</dbReference>
<dbReference type="InterPro" id="IPR050072">
    <property type="entry name" value="Peptidase_M20A"/>
</dbReference>
<dbReference type="Pfam" id="PF07687">
    <property type="entry name" value="M20_dimer"/>
    <property type="match status" value="1"/>
</dbReference>
<comment type="cofactor">
    <cofactor evidence="1">
        <name>Zn(2+)</name>
        <dbReference type="ChEBI" id="CHEBI:29105"/>
    </cofactor>
</comment>
<dbReference type="InterPro" id="IPR001261">
    <property type="entry name" value="ArgE/DapE_CS"/>
</dbReference>
<evidence type="ECO:0000313" key="9">
    <source>
        <dbReference type="Proteomes" id="UP000559987"/>
    </source>
</evidence>
<dbReference type="Proteomes" id="UP000559987">
    <property type="component" value="Unassembled WGS sequence"/>
</dbReference>
<dbReference type="AlphaFoldDB" id="A0A839UQX8"/>
<sequence>MKSLILGLVLLGAAAQAAPLTEVEQVLTQAVAAREPAGRQLLETLVNINSGTRNHAGVKAVGDQLAPAFEALGFSVAWVDGRAFKRAGHLVARFGTRGPKLLLIGHLDTVFAADSKFQRYQVIDERYVKGPGITDMKGGNVVMLLALQALHDAGLLDQLQVQVVLTGDEEDRGDPLLLATEPLRQAGRWADIALGFEDGDGDPATAVVARRSSANWRLEVTGQPAHSSQIFREDIGFGAVYEMARVLAGFREALKGEQLLTFNPGVVVAGTDVQLSDDNRGSAFGKTNVIARKAIVEGDLRALTPEQQARAWSVMQRVADASLAHTTSRFTYADRYPAMAPTAGNTSLLAMYSQASEDLGYGPVRAVDPRRAGAADISFVAGDVAQALDGLGLMGTGGHTDNEVADMHTLTSQARRAALLMYRLSSVADGR</sequence>
<dbReference type="PANTHER" id="PTHR43808:SF32">
    <property type="entry name" value="ARGE_DAPE-RELATED DEACYLASE"/>
    <property type="match status" value="1"/>
</dbReference>
<keyword evidence="2" id="KW-0479">Metal-binding</keyword>
<evidence type="ECO:0000256" key="4">
    <source>
        <dbReference type="ARBA" id="ARBA00022833"/>
    </source>
</evidence>
<dbReference type="Gene3D" id="3.30.70.360">
    <property type="match status" value="1"/>
</dbReference>
<evidence type="ECO:0000256" key="2">
    <source>
        <dbReference type="ARBA" id="ARBA00022723"/>
    </source>
</evidence>